<proteinExistence type="predicted"/>
<comment type="caution">
    <text evidence="3">The sequence shown here is derived from an EMBL/GenBank/DDBJ whole genome shotgun (WGS) entry which is preliminary data.</text>
</comment>
<keyword evidence="3" id="KW-0489">Methyltransferase</keyword>
<dbReference type="GO" id="GO:0032259">
    <property type="term" value="P:methylation"/>
    <property type="evidence" value="ECO:0007669"/>
    <property type="project" value="UniProtKB-KW"/>
</dbReference>
<dbReference type="Gene3D" id="2.20.25.110">
    <property type="entry name" value="S-adenosyl-L-methionine-dependent methyltransferases"/>
    <property type="match status" value="1"/>
</dbReference>
<reference evidence="3 4" key="1">
    <citation type="submission" date="2020-07" db="EMBL/GenBank/DDBJ databases">
        <title>A new beta-1,3-glucan-decomposing anaerobic bacterium isolated from anoxic soil subjected to biological soil disinfestation.</title>
        <authorList>
            <person name="Ueki A."/>
            <person name="Tonouchi A."/>
        </authorList>
    </citation>
    <scope>NUCLEOTIDE SEQUENCE [LARGE SCALE GENOMIC DNA]</scope>
    <source>
        <strain evidence="3 4">TW1</strain>
    </source>
</reference>
<sequence length="249" mass="29378">MDSYNKFANLYDQLIYEDINYNSISDFILNLCKDNNINYEYYLDLACGTGNVAAILGKNFKNIFLVDSSDSMLINADKKFREERMKCKIVCQDMSELSLNRKFDLVTCVLDSTNYILDIEDLKNYFLSVKKHMSENGIFVFDINSYYKLSEILGNNIFTYNSEEIFYTWENIFEDEIVEMSLTFFVKDGDLYERFEEIHEERAYKEDLIESMVKDAGFEIIGKYDGYKNIDVKKDSERIVYVLKNLEVN</sequence>
<name>A0A6V8SJU8_9CLOT</name>
<dbReference type="AlphaFoldDB" id="A0A6V8SJU8"/>
<dbReference type="EMBL" id="BLZR01000001">
    <property type="protein sequence ID" value="GFP76802.1"/>
    <property type="molecule type" value="Genomic_DNA"/>
</dbReference>
<dbReference type="Pfam" id="PF13649">
    <property type="entry name" value="Methyltransf_25"/>
    <property type="match status" value="1"/>
</dbReference>
<dbReference type="InterPro" id="IPR029063">
    <property type="entry name" value="SAM-dependent_MTases_sf"/>
</dbReference>
<feature type="domain" description="Methyltransferase" evidence="2">
    <location>
        <begin position="43"/>
        <end position="137"/>
    </location>
</feature>
<keyword evidence="1" id="KW-0808">Transferase</keyword>
<gene>
    <name evidence="3" type="ORF">bsdtw1_02911</name>
</gene>
<dbReference type="PANTHER" id="PTHR43861:SF6">
    <property type="entry name" value="METHYLTRANSFERASE TYPE 11"/>
    <property type="match status" value="1"/>
</dbReference>
<evidence type="ECO:0000259" key="2">
    <source>
        <dbReference type="Pfam" id="PF13649"/>
    </source>
</evidence>
<organism evidence="3 4">
    <name type="scientific">Clostridium fungisolvens</name>
    <dbReference type="NCBI Taxonomy" id="1604897"/>
    <lineage>
        <taxon>Bacteria</taxon>
        <taxon>Bacillati</taxon>
        <taxon>Bacillota</taxon>
        <taxon>Clostridia</taxon>
        <taxon>Eubacteriales</taxon>
        <taxon>Clostridiaceae</taxon>
        <taxon>Clostridium</taxon>
    </lineage>
</organism>
<dbReference type="CDD" id="cd02440">
    <property type="entry name" value="AdoMet_MTases"/>
    <property type="match status" value="1"/>
</dbReference>
<evidence type="ECO:0000313" key="3">
    <source>
        <dbReference type="EMBL" id="GFP76802.1"/>
    </source>
</evidence>
<dbReference type="GO" id="GO:0008168">
    <property type="term" value="F:methyltransferase activity"/>
    <property type="evidence" value="ECO:0007669"/>
    <property type="project" value="UniProtKB-KW"/>
</dbReference>
<dbReference type="PANTHER" id="PTHR43861">
    <property type="entry name" value="TRANS-ACONITATE 2-METHYLTRANSFERASE-RELATED"/>
    <property type="match status" value="1"/>
</dbReference>
<dbReference type="SUPFAM" id="SSF53335">
    <property type="entry name" value="S-adenosyl-L-methionine-dependent methyltransferases"/>
    <property type="match status" value="1"/>
</dbReference>
<dbReference type="RefSeq" id="WP_183278211.1">
    <property type="nucleotide sequence ID" value="NZ_BLZR01000001.1"/>
</dbReference>
<keyword evidence="4" id="KW-1185">Reference proteome</keyword>
<protein>
    <submittedName>
        <fullName evidence="3">2-methoxy-6-polyprenyl-1,4-benzoquinol methylase, mitochondrial</fullName>
    </submittedName>
</protein>
<evidence type="ECO:0000256" key="1">
    <source>
        <dbReference type="ARBA" id="ARBA00022679"/>
    </source>
</evidence>
<evidence type="ECO:0000313" key="4">
    <source>
        <dbReference type="Proteomes" id="UP000580568"/>
    </source>
</evidence>
<accession>A0A6V8SJU8</accession>
<dbReference type="InterPro" id="IPR041698">
    <property type="entry name" value="Methyltransf_25"/>
</dbReference>
<dbReference type="Proteomes" id="UP000580568">
    <property type="component" value="Unassembled WGS sequence"/>
</dbReference>
<dbReference type="Gene3D" id="3.40.50.150">
    <property type="entry name" value="Vaccinia Virus protein VP39"/>
    <property type="match status" value="1"/>
</dbReference>